<dbReference type="InterPro" id="IPR001878">
    <property type="entry name" value="Znf_CCHC"/>
</dbReference>
<dbReference type="Pfam" id="PF00098">
    <property type="entry name" value="zf-CCHC"/>
    <property type="match status" value="1"/>
</dbReference>
<dbReference type="EMBL" id="LASV01000244">
    <property type="protein sequence ID" value="KKA20612.1"/>
    <property type="molecule type" value="Genomic_DNA"/>
</dbReference>
<protein>
    <recommendedName>
        <fullName evidence="3">CCHC-type domain-containing protein</fullName>
    </recommendedName>
</protein>
<feature type="region of interest" description="Disordered" evidence="2">
    <location>
        <begin position="72"/>
        <end position="170"/>
    </location>
</feature>
<accession>A0A0F4YQQ2</accession>
<dbReference type="PROSITE" id="PS50158">
    <property type="entry name" value="ZF_CCHC"/>
    <property type="match status" value="1"/>
</dbReference>
<evidence type="ECO:0000313" key="5">
    <source>
        <dbReference type="Proteomes" id="UP000053958"/>
    </source>
</evidence>
<dbReference type="OrthoDB" id="5431222at2759"/>
<dbReference type="GeneID" id="25317686"/>
<evidence type="ECO:0000256" key="1">
    <source>
        <dbReference type="PROSITE-ProRule" id="PRU00047"/>
    </source>
</evidence>
<feature type="region of interest" description="Disordered" evidence="2">
    <location>
        <begin position="1"/>
        <end position="32"/>
    </location>
</feature>
<sequence>MEAYPSPRDGQPFQTHPPMTPNERRSRYPSFSNTTYYYDRDCPENGGYPEPRKKFSTCFNCGSPEHWAQDCPRPREFDPAGAEIGFQPSKRQKTSRPIPMSQSFPPPYKQQWGDPLTGAQPNYPVHNNFPPTPMSTHSADYYPWQPSPPQASPRQPFPASGSHELQNPISTHNPQFVSPVSPNGGHQYHGYFPPQHHQQHFALNWEHQQYSYQQHNQQPPDYGRSRPLLHHQHALDDNRPSWPPGQPWVEDRQSYERQPGMKSSRDQIVWRPPNLAARPLPSSFSAQDEIEPVTNVEALKQGMSVSRYISDKDAEDLKRHIRETKYWSSLKDDPIFRVISTDCELISIEELVSRRNRILRTHSLRIPKETEEGEVHEDNVEAGRDRSSSQRFGGHRNSVSENPQPEKERVDDRVSFRERSRETDRARPYFEQKSTRKRRHESPGDSDRRLKRHAVDSRSYREPAMKIHPHHRQPMSVSGSYRNYSSNSEYRSGRGPGRQQPSHLPDTPYQGENAKHWGSRSPPHSERRGRKRPRSADSSEDRYDGPRRQENDVPKARARQAESTMVTGDAESGRGAE</sequence>
<feature type="region of interest" description="Disordered" evidence="2">
    <location>
        <begin position="234"/>
        <end position="265"/>
    </location>
</feature>
<dbReference type="Gene3D" id="4.10.60.10">
    <property type="entry name" value="Zinc finger, CCHC-type"/>
    <property type="match status" value="1"/>
</dbReference>
<name>A0A0F4YQQ2_RASE3</name>
<feature type="compositionally biased region" description="Basic and acidic residues" evidence="2">
    <location>
        <begin position="534"/>
        <end position="555"/>
    </location>
</feature>
<reference evidence="4 5" key="1">
    <citation type="submission" date="2015-04" db="EMBL/GenBank/DDBJ databases">
        <authorList>
            <person name="Heijne W.H."/>
            <person name="Fedorova N.D."/>
            <person name="Nierman W.C."/>
            <person name="Vollebregt A.W."/>
            <person name="Zhao Z."/>
            <person name="Wu L."/>
            <person name="Kumar M."/>
            <person name="Stam H."/>
            <person name="van den Berg M.A."/>
            <person name="Pel H.J."/>
        </authorList>
    </citation>
    <scope>NUCLEOTIDE SEQUENCE [LARGE SCALE GENOMIC DNA]</scope>
    <source>
        <strain evidence="4 5">CBS 393.64</strain>
    </source>
</reference>
<dbReference type="STRING" id="1408163.A0A0F4YQQ2"/>
<organism evidence="4 5">
    <name type="scientific">Rasamsonia emersonii (strain ATCC 16479 / CBS 393.64 / IMI 116815)</name>
    <dbReference type="NCBI Taxonomy" id="1408163"/>
    <lineage>
        <taxon>Eukaryota</taxon>
        <taxon>Fungi</taxon>
        <taxon>Dikarya</taxon>
        <taxon>Ascomycota</taxon>
        <taxon>Pezizomycotina</taxon>
        <taxon>Eurotiomycetes</taxon>
        <taxon>Eurotiomycetidae</taxon>
        <taxon>Eurotiales</taxon>
        <taxon>Trichocomaceae</taxon>
        <taxon>Rasamsonia</taxon>
    </lineage>
</organism>
<evidence type="ECO:0000256" key="2">
    <source>
        <dbReference type="SAM" id="MobiDB-lite"/>
    </source>
</evidence>
<dbReference type="Proteomes" id="UP000053958">
    <property type="component" value="Unassembled WGS sequence"/>
</dbReference>
<dbReference type="AlphaFoldDB" id="A0A0F4YQQ2"/>
<evidence type="ECO:0000259" key="3">
    <source>
        <dbReference type="PROSITE" id="PS50158"/>
    </source>
</evidence>
<dbReference type="GO" id="GO:0008270">
    <property type="term" value="F:zinc ion binding"/>
    <property type="evidence" value="ECO:0007669"/>
    <property type="project" value="UniProtKB-KW"/>
</dbReference>
<feature type="compositionally biased region" description="Low complexity" evidence="2">
    <location>
        <begin position="476"/>
        <end position="490"/>
    </location>
</feature>
<dbReference type="InterPro" id="IPR036875">
    <property type="entry name" value="Znf_CCHC_sf"/>
</dbReference>
<dbReference type="SUPFAM" id="SSF57756">
    <property type="entry name" value="Retrovirus zinc finger-like domains"/>
    <property type="match status" value="1"/>
</dbReference>
<feature type="compositionally biased region" description="Basic and acidic residues" evidence="2">
    <location>
        <begin position="441"/>
        <end position="465"/>
    </location>
</feature>
<feature type="compositionally biased region" description="Basic and acidic residues" evidence="2">
    <location>
        <begin position="404"/>
        <end position="434"/>
    </location>
</feature>
<proteinExistence type="predicted"/>
<keyword evidence="1" id="KW-0479">Metal-binding</keyword>
<comment type="caution">
    <text evidence="4">The sequence shown here is derived from an EMBL/GenBank/DDBJ whole genome shotgun (WGS) entry which is preliminary data.</text>
</comment>
<keyword evidence="5" id="KW-1185">Reference proteome</keyword>
<evidence type="ECO:0000313" key="4">
    <source>
        <dbReference type="EMBL" id="KKA20612.1"/>
    </source>
</evidence>
<feature type="compositionally biased region" description="Basic and acidic residues" evidence="2">
    <location>
        <begin position="376"/>
        <end position="388"/>
    </location>
</feature>
<keyword evidence="1" id="KW-0862">Zinc</keyword>
<dbReference type="RefSeq" id="XP_013327224.1">
    <property type="nucleotide sequence ID" value="XM_013471770.1"/>
</dbReference>
<dbReference type="SMART" id="SM00343">
    <property type="entry name" value="ZnF_C2HC"/>
    <property type="match status" value="1"/>
</dbReference>
<gene>
    <name evidence="4" type="ORF">T310_5341</name>
</gene>
<feature type="domain" description="CCHC-type" evidence="3">
    <location>
        <begin position="58"/>
        <end position="73"/>
    </location>
</feature>
<dbReference type="GO" id="GO:0003676">
    <property type="term" value="F:nucleic acid binding"/>
    <property type="evidence" value="ECO:0007669"/>
    <property type="project" value="InterPro"/>
</dbReference>
<feature type="region of interest" description="Disordered" evidence="2">
    <location>
        <begin position="370"/>
        <end position="577"/>
    </location>
</feature>
<keyword evidence="1" id="KW-0863">Zinc-finger</keyword>